<dbReference type="SMART" id="SM00185">
    <property type="entry name" value="ARM"/>
    <property type="match status" value="8"/>
</dbReference>
<feature type="region of interest" description="Disordered" evidence="7">
    <location>
        <begin position="1"/>
        <end position="69"/>
    </location>
</feature>
<dbReference type="EMBL" id="CM004387">
    <property type="protein sequence ID" value="OAY61887.1"/>
    <property type="molecule type" value="Genomic_DNA"/>
</dbReference>
<evidence type="ECO:0000256" key="5">
    <source>
        <dbReference type="PIRNR" id="PIRNR005673"/>
    </source>
</evidence>
<dbReference type="SUPFAM" id="SSF48371">
    <property type="entry name" value="ARM repeat"/>
    <property type="match status" value="1"/>
</dbReference>
<dbReference type="InterPro" id="IPR016024">
    <property type="entry name" value="ARM-type_fold"/>
</dbReference>
<feature type="compositionally biased region" description="Basic and acidic residues" evidence="7">
    <location>
        <begin position="12"/>
        <end position="51"/>
    </location>
</feature>
<keyword evidence="2 5" id="KW-0813">Transport</keyword>
<dbReference type="Gene3D" id="1.25.10.10">
    <property type="entry name" value="Leucine-rich Repeat Variant"/>
    <property type="match status" value="1"/>
</dbReference>
<dbReference type="PANTHER" id="PTHR23316">
    <property type="entry name" value="IMPORTIN ALPHA"/>
    <property type="match status" value="1"/>
</dbReference>
<feature type="repeat" description="ARM" evidence="6">
    <location>
        <begin position="244"/>
        <end position="286"/>
    </location>
</feature>
<dbReference type="InterPro" id="IPR024931">
    <property type="entry name" value="Importin_alpha"/>
</dbReference>
<dbReference type="GO" id="GO:0061608">
    <property type="term" value="F:nuclear import signal receptor activity"/>
    <property type="evidence" value="ECO:0000318"/>
    <property type="project" value="GO_Central"/>
</dbReference>
<dbReference type="InterPro" id="IPR002652">
    <property type="entry name" value="Importin-a_IBB"/>
</dbReference>
<evidence type="ECO:0000256" key="2">
    <source>
        <dbReference type="ARBA" id="ARBA00022448"/>
    </source>
</evidence>
<feature type="domain" description="IBB" evidence="8">
    <location>
        <begin position="1"/>
        <end position="58"/>
    </location>
</feature>
<dbReference type="Pfam" id="PF16186">
    <property type="entry name" value="Arm_3"/>
    <property type="match status" value="1"/>
</dbReference>
<dbReference type="GO" id="GO:0005634">
    <property type="term" value="C:nucleus"/>
    <property type="evidence" value="ECO:0000318"/>
    <property type="project" value="GO_Central"/>
</dbReference>
<dbReference type="OMA" id="SEGCIRP"/>
<dbReference type="FunFam" id="1.25.10.10:FF:000009">
    <property type="entry name" value="Importin subunit alpha"/>
    <property type="match status" value="1"/>
</dbReference>
<dbReference type="GO" id="GO:0006607">
    <property type="term" value="P:NLS-bearing protein import into nucleus"/>
    <property type="evidence" value="ECO:0000318"/>
    <property type="project" value="GO_Central"/>
</dbReference>
<evidence type="ECO:0000256" key="1">
    <source>
        <dbReference type="ARBA" id="ARBA00010394"/>
    </source>
</evidence>
<dbReference type="STRING" id="3983.A0A2C9WN94"/>
<feature type="repeat" description="ARM" evidence="6">
    <location>
        <begin position="329"/>
        <end position="372"/>
    </location>
</feature>
<evidence type="ECO:0000256" key="4">
    <source>
        <dbReference type="ARBA" id="ARBA00022927"/>
    </source>
</evidence>
<feature type="compositionally biased region" description="Polar residues" evidence="7">
    <location>
        <begin position="54"/>
        <end position="69"/>
    </location>
</feature>
<evidence type="ECO:0000259" key="8">
    <source>
        <dbReference type="PROSITE" id="PS51214"/>
    </source>
</evidence>
<protein>
    <recommendedName>
        <fullName evidence="5">Importin subunit alpha</fullName>
    </recommendedName>
</protein>
<proteinExistence type="inferred from homology"/>
<feature type="repeat" description="ARM" evidence="6">
    <location>
        <begin position="160"/>
        <end position="202"/>
    </location>
</feature>
<organism evidence="9">
    <name type="scientific">Manihot esculenta</name>
    <name type="common">Cassava</name>
    <name type="synonym">Jatropha manihot</name>
    <dbReference type="NCBI Taxonomy" id="3983"/>
    <lineage>
        <taxon>Eukaryota</taxon>
        <taxon>Viridiplantae</taxon>
        <taxon>Streptophyta</taxon>
        <taxon>Embryophyta</taxon>
        <taxon>Tracheophyta</taxon>
        <taxon>Spermatophyta</taxon>
        <taxon>Magnoliopsida</taxon>
        <taxon>eudicotyledons</taxon>
        <taxon>Gunneridae</taxon>
        <taxon>Pentapetalae</taxon>
        <taxon>rosids</taxon>
        <taxon>fabids</taxon>
        <taxon>Malpighiales</taxon>
        <taxon>Euphorbiaceae</taxon>
        <taxon>Crotonoideae</taxon>
        <taxon>Manihoteae</taxon>
        <taxon>Manihot</taxon>
    </lineage>
</organism>
<dbReference type="GO" id="GO:0005737">
    <property type="term" value="C:cytoplasm"/>
    <property type="evidence" value="ECO:0007669"/>
    <property type="project" value="InterPro"/>
</dbReference>
<accession>A0A2C9WN94</accession>
<gene>
    <name evidence="9" type="ORF">MANES_01G224600</name>
</gene>
<evidence type="ECO:0000256" key="3">
    <source>
        <dbReference type="ARBA" id="ARBA00022737"/>
    </source>
</evidence>
<comment type="similarity">
    <text evidence="1 5">Belongs to the importin alpha family.</text>
</comment>
<keyword evidence="3" id="KW-0677">Repeat</keyword>
<evidence type="ECO:0000256" key="7">
    <source>
        <dbReference type="SAM" id="MobiDB-lite"/>
    </source>
</evidence>
<dbReference type="AlphaFoldDB" id="A0A2C9WN94"/>
<reference evidence="9" key="1">
    <citation type="submission" date="2016-02" db="EMBL/GenBank/DDBJ databases">
        <title>WGS assembly of Manihot esculenta.</title>
        <authorList>
            <person name="Bredeson J.V."/>
            <person name="Prochnik S.E."/>
            <person name="Lyons J.B."/>
            <person name="Schmutz J."/>
            <person name="Grimwood J."/>
            <person name="Vrebalov J."/>
            <person name="Bart R.S."/>
            <person name="Amuge T."/>
            <person name="Ferguson M.E."/>
            <person name="Green R."/>
            <person name="Putnam N."/>
            <person name="Stites J."/>
            <person name="Rounsley S."/>
            <person name="Rokhsar D.S."/>
        </authorList>
    </citation>
    <scope>NUCLEOTIDE SEQUENCE [LARGE SCALE GENOMIC DNA]</scope>
    <source>
        <tissue evidence="9">Leaf</tissue>
    </source>
</reference>
<dbReference type="GO" id="GO:0008139">
    <property type="term" value="F:nuclear localization sequence binding"/>
    <property type="evidence" value="ECO:0000318"/>
    <property type="project" value="GO_Central"/>
</dbReference>
<dbReference type="Pfam" id="PF01749">
    <property type="entry name" value="IBB"/>
    <property type="match status" value="1"/>
</dbReference>
<evidence type="ECO:0000256" key="6">
    <source>
        <dbReference type="PROSITE-ProRule" id="PRU00259"/>
    </source>
</evidence>
<dbReference type="Gene3D" id="1.20.5.690">
    <property type="entry name" value="Importin-alpha, importin-beta-binding domain"/>
    <property type="match status" value="1"/>
</dbReference>
<dbReference type="PROSITE" id="PS50176">
    <property type="entry name" value="ARM_REPEAT"/>
    <property type="match status" value="3"/>
</dbReference>
<dbReference type="PROSITE" id="PS51214">
    <property type="entry name" value="IBB"/>
    <property type="match status" value="1"/>
</dbReference>
<sequence>MSLRPSASTEAQRNKDKVAVDAEEGRRRTEDNMVEIQKDKREENLQKKGREGLQSPQQQLTSSISSSPADQSLENLPVMVAGVWSENRYAQLGATNYIRKLLSTGRSPPIDEVVDSGVVPRFIEFLAWEGFPQLQYEAAVALTNISSGTSENNKVLIDHGAVPPFVKLLSSPLYELREQVVYALGNIAGDSPQFRDLVLGLGALMPLLAQFNEHSKISMLRNATWTLSTFCRGKPQPLFEQIKPALPALERLIHSRDEEVLKYACWALSYLSDGTNDTVQAVIGAGFCPRLVELLLHPSHAVVFTALRTVGNIVSGDDMQTQYMINYQCLLPCLLNLLTSNNKTLIQTEACWTISNITAGNANQIQAVIEAGIIGPLVDLAQSAELEVKQEAAWAMSNATSVGTYEQIKFLVSQGCIKPLCDLLICPDPIILKVCLDGLQNILVVGEAEKDLGSTGETNLYAQMIVDAEGLEKISNLQSHDNNNIYEKAVKIFETYWPKKDDDEAEAEGGGSPTG</sequence>
<dbReference type="PIRSF" id="PIRSF005673">
    <property type="entry name" value="Importin_alpha"/>
    <property type="match status" value="1"/>
</dbReference>
<dbReference type="InterPro" id="IPR011989">
    <property type="entry name" value="ARM-like"/>
</dbReference>
<dbReference type="InterPro" id="IPR036975">
    <property type="entry name" value="Importin-a_IBB_sf"/>
</dbReference>
<feature type="compositionally biased region" description="Polar residues" evidence="7">
    <location>
        <begin position="1"/>
        <end position="11"/>
    </location>
</feature>
<dbReference type="Pfam" id="PF00514">
    <property type="entry name" value="Arm"/>
    <property type="match status" value="7"/>
</dbReference>
<evidence type="ECO:0000313" key="9">
    <source>
        <dbReference type="EMBL" id="OAY61887.1"/>
    </source>
</evidence>
<dbReference type="InterPro" id="IPR032413">
    <property type="entry name" value="Arm_3"/>
</dbReference>
<keyword evidence="4 5" id="KW-0653">Protein transport</keyword>
<name>A0A2C9WN94_MANES</name>
<dbReference type="InterPro" id="IPR000225">
    <property type="entry name" value="Armadillo"/>
</dbReference>